<dbReference type="STRING" id="1806994.A0A507BUU3"/>
<dbReference type="AlphaFoldDB" id="A0A507BUU3"/>
<comment type="similarity">
    <text evidence="1">Belongs to the KXD1 family.</text>
</comment>
<dbReference type="GeneID" id="42005428"/>
<evidence type="ECO:0000256" key="2">
    <source>
        <dbReference type="SAM" id="MobiDB-lite"/>
    </source>
</evidence>
<feature type="domain" description="KxDL" evidence="3">
    <location>
        <begin position="52"/>
        <end position="136"/>
    </location>
</feature>
<dbReference type="PANTHER" id="PTHR13511:SF0">
    <property type="entry name" value="KXDL MOTIF-CONTAINING PROTEIN 1"/>
    <property type="match status" value="1"/>
</dbReference>
<organism evidence="4 5">
    <name type="scientific">Synchytrium microbalum</name>
    <dbReference type="NCBI Taxonomy" id="1806994"/>
    <lineage>
        <taxon>Eukaryota</taxon>
        <taxon>Fungi</taxon>
        <taxon>Fungi incertae sedis</taxon>
        <taxon>Chytridiomycota</taxon>
        <taxon>Chytridiomycota incertae sedis</taxon>
        <taxon>Chytridiomycetes</taxon>
        <taxon>Synchytriales</taxon>
        <taxon>Synchytriaceae</taxon>
        <taxon>Synchytrium</taxon>
    </lineage>
</organism>
<gene>
    <name evidence="4" type="ORF">SmJEL517_g04203</name>
</gene>
<dbReference type="InterPro" id="IPR019371">
    <property type="entry name" value="KxDL_dom"/>
</dbReference>
<feature type="compositionally biased region" description="Low complexity" evidence="2">
    <location>
        <begin position="1"/>
        <end position="17"/>
    </location>
</feature>
<keyword evidence="5" id="KW-1185">Reference proteome</keyword>
<accession>A0A507BUU3</accession>
<dbReference type="OrthoDB" id="10258877at2759"/>
<dbReference type="InterPro" id="IPR039843">
    <property type="entry name" value="KXD1-like"/>
</dbReference>
<name>A0A507BUU3_9FUNG</name>
<dbReference type="PANTHER" id="PTHR13511">
    <property type="entry name" value="KXDL MOTIF-CONTAINING PROTEIN 1"/>
    <property type="match status" value="1"/>
</dbReference>
<proteinExistence type="inferred from homology"/>
<reference evidence="4 5" key="1">
    <citation type="journal article" date="2019" name="Sci. Rep.">
        <title>Comparative genomics of chytrid fungi reveal insights into the obligate biotrophic and pathogenic lifestyle of Synchytrium endobioticum.</title>
        <authorList>
            <person name="van de Vossenberg B.T.L.H."/>
            <person name="Warris S."/>
            <person name="Nguyen H.D.T."/>
            <person name="van Gent-Pelzer M.P.E."/>
            <person name="Joly D.L."/>
            <person name="van de Geest H.C."/>
            <person name="Bonants P.J.M."/>
            <person name="Smith D.S."/>
            <person name="Levesque C.A."/>
            <person name="van der Lee T.A.J."/>
        </authorList>
    </citation>
    <scope>NUCLEOTIDE SEQUENCE [LARGE SCALE GENOMIC DNA]</scope>
    <source>
        <strain evidence="4 5">JEL517</strain>
    </source>
</reference>
<dbReference type="EMBL" id="QEAO01000027">
    <property type="protein sequence ID" value="TPX32697.1"/>
    <property type="molecule type" value="Genomic_DNA"/>
</dbReference>
<evidence type="ECO:0000313" key="4">
    <source>
        <dbReference type="EMBL" id="TPX32697.1"/>
    </source>
</evidence>
<dbReference type="Pfam" id="PF10241">
    <property type="entry name" value="KxDL"/>
    <property type="match status" value="1"/>
</dbReference>
<evidence type="ECO:0000313" key="5">
    <source>
        <dbReference type="Proteomes" id="UP000319731"/>
    </source>
</evidence>
<dbReference type="GO" id="GO:0032418">
    <property type="term" value="P:lysosome localization"/>
    <property type="evidence" value="ECO:0007669"/>
    <property type="project" value="TreeGrafter"/>
</dbReference>
<dbReference type="GO" id="GO:0099078">
    <property type="term" value="C:BORC complex"/>
    <property type="evidence" value="ECO:0007669"/>
    <property type="project" value="TreeGrafter"/>
</dbReference>
<dbReference type="RefSeq" id="XP_031023854.1">
    <property type="nucleotide sequence ID" value="XM_031170131.1"/>
</dbReference>
<comment type="caution">
    <text evidence="4">The sequence shown here is derived from an EMBL/GenBank/DDBJ whole genome shotgun (WGS) entry which is preliminary data.</text>
</comment>
<evidence type="ECO:0000259" key="3">
    <source>
        <dbReference type="Pfam" id="PF10241"/>
    </source>
</evidence>
<feature type="region of interest" description="Disordered" evidence="2">
    <location>
        <begin position="1"/>
        <end position="43"/>
    </location>
</feature>
<sequence>MEPRPRSTSPTRQRTPLQLPPSRPSSLILSSPSPTSAKHQESPSAILAKELTTMFSKDENMDQIIKVQQDTLERLRTTNDALDTFNEFSAARYLVEAKSVEGYTKLLREIKTDLDSIFRRVRVLKATVSARHPKEFARAGGTLIDAGDDDD</sequence>
<dbReference type="Proteomes" id="UP000319731">
    <property type="component" value="Unassembled WGS sequence"/>
</dbReference>
<feature type="compositionally biased region" description="Low complexity" evidence="2">
    <location>
        <begin position="24"/>
        <end position="36"/>
    </location>
</feature>
<protein>
    <recommendedName>
        <fullName evidence="3">KxDL domain-containing protein</fullName>
    </recommendedName>
</protein>
<evidence type="ECO:0000256" key="1">
    <source>
        <dbReference type="ARBA" id="ARBA00005913"/>
    </source>
</evidence>